<dbReference type="Pfam" id="PF01230">
    <property type="entry name" value="HIT"/>
    <property type="match status" value="1"/>
</dbReference>
<feature type="compositionally biased region" description="Basic and acidic residues" evidence="4">
    <location>
        <begin position="17"/>
        <end position="27"/>
    </location>
</feature>
<reference evidence="6 7" key="1">
    <citation type="journal article" date="2013" name="Curr. Biol.">
        <title>The Genome of the Foraminiferan Reticulomyxa filosa.</title>
        <authorList>
            <person name="Glockner G."/>
            <person name="Hulsmann N."/>
            <person name="Schleicher M."/>
            <person name="Noegel A.A."/>
            <person name="Eichinger L."/>
            <person name="Gallinger C."/>
            <person name="Pawlowski J."/>
            <person name="Sierra R."/>
            <person name="Euteneuer U."/>
            <person name="Pillet L."/>
            <person name="Moustafa A."/>
            <person name="Platzer M."/>
            <person name="Groth M."/>
            <person name="Szafranski K."/>
            <person name="Schliwa M."/>
        </authorList>
    </citation>
    <scope>NUCLEOTIDE SEQUENCE [LARGE SCALE GENOMIC DNA]</scope>
</reference>
<dbReference type="PANTHER" id="PTHR46648:SF1">
    <property type="entry name" value="ADENOSINE 5'-MONOPHOSPHORAMIDASE HNT1"/>
    <property type="match status" value="1"/>
</dbReference>
<dbReference type="PROSITE" id="PS00892">
    <property type="entry name" value="HIT_1"/>
    <property type="match status" value="1"/>
</dbReference>
<dbReference type="PRINTS" id="PR00332">
    <property type="entry name" value="HISTRIAD"/>
</dbReference>
<dbReference type="PANTHER" id="PTHR46648">
    <property type="entry name" value="HIT FAMILY PROTEIN 1"/>
    <property type="match status" value="1"/>
</dbReference>
<sequence length="187" mass="20645">QGKQEKQEKKEKKGKQGKQEKQKETAAEKSSNVPSHASLFAYGEGNPFQKIITGQIPSYRVFETEHAIALLDAFPTVKGHCLLIPKARKATILDLDDTEAANYFSQLPKLCRIVQQAMKAPGVNVLNNNGKAAGQAVFHLHFHVVPRFEKDGFVGIKPSKTIISKEEATEILSAMQPFVDQETKATS</sequence>
<dbReference type="AlphaFoldDB" id="X6NY01"/>
<dbReference type="SUPFAM" id="SSF54197">
    <property type="entry name" value="HIT-like"/>
    <property type="match status" value="1"/>
</dbReference>
<dbReference type="Proteomes" id="UP000023152">
    <property type="component" value="Unassembled WGS sequence"/>
</dbReference>
<dbReference type="EMBL" id="ASPP01005646">
    <property type="protein sequence ID" value="ETO30162.1"/>
    <property type="molecule type" value="Genomic_DNA"/>
</dbReference>
<gene>
    <name evidence="6" type="ORF">RFI_06955</name>
</gene>
<evidence type="ECO:0000313" key="6">
    <source>
        <dbReference type="EMBL" id="ETO30162.1"/>
    </source>
</evidence>
<dbReference type="GO" id="GO:0003824">
    <property type="term" value="F:catalytic activity"/>
    <property type="evidence" value="ECO:0007669"/>
    <property type="project" value="InterPro"/>
</dbReference>
<feature type="non-terminal residue" evidence="6">
    <location>
        <position position="1"/>
    </location>
</feature>
<comment type="caution">
    <text evidence="6">The sequence shown here is derived from an EMBL/GenBank/DDBJ whole genome shotgun (WGS) entry which is preliminary data.</text>
</comment>
<proteinExistence type="predicted"/>
<name>X6NY01_RETFI</name>
<feature type="domain" description="HIT" evidence="5">
    <location>
        <begin position="47"/>
        <end position="154"/>
    </location>
</feature>
<feature type="compositionally biased region" description="Basic and acidic residues" evidence="4">
    <location>
        <begin position="1"/>
        <end position="11"/>
    </location>
</feature>
<dbReference type="InterPro" id="IPR019808">
    <property type="entry name" value="Histidine_triad_CS"/>
</dbReference>
<dbReference type="InterPro" id="IPR036265">
    <property type="entry name" value="HIT-like_sf"/>
</dbReference>
<dbReference type="OMA" id="CQAVNVI"/>
<evidence type="ECO:0000256" key="4">
    <source>
        <dbReference type="SAM" id="MobiDB-lite"/>
    </source>
</evidence>
<organism evidence="6 7">
    <name type="scientific">Reticulomyxa filosa</name>
    <dbReference type="NCBI Taxonomy" id="46433"/>
    <lineage>
        <taxon>Eukaryota</taxon>
        <taxon>Sar</taxon>
        <taxon>Rhizaria</taxon>
        <taxon>Retaria</taxon>
        <taxon>Foraminifera</taxon>
        <taxon>Monothalamids</taxon>
        <taxon>Reticulomyxidae</taxon>
        <taxon>Reticulomyxa</taxon>
    </lineage>
</organism>
<evidence type="ECO:0000256" key="2">
    <source>
        <dbReference type="PIRSR" id="PIRSR601310-3"/>
    </source>
</evidence>
<feature type="region of interest" description="Disordered" evidence="4">
    <location>
        <begin position="1"/>
        <end position="32"/>
    </location>
</feature>
<evidence type="ECO:0000256" key="1">
    <source>
        <dbReference type="PIRSR" id="PIRSR601310-1"/>
    </source>
</evidence>
<evidence type="ECO:0000256" key="3">
    <source>
        <dbReference type="PROSITE-ProRule" id="PRU00464"/>
    </source>
</evidence>
<dbReference type="InterPro" id="IPR001310">
    <property type="entry name" value="Histidine_triad_HIT"/>
</dbReference>
<dbReference type="OrthoDB" id="672793at2759"/>
<accession>X6NY01</accession>
<dbReference type="InterPro" id="IPR011146">
    <property type="entry name" value="HIT-like"/>
</dbReference>
<feature type="active site" description="Tele-AMP-histidine intermediate" evidence="1">
    <location>
        <position position="141"/>
    </location>
</feature>
<dbReference type="PROSITE" id="PS51084">
    <property type="entry name" value="HIT_2"/>
    <property type="match status" value="1"/>
</dbReference>
<keyword evidence="7" id="KW-1185">Reference proteome</keyword>
<evidence type="ECO:0000313" key="7">
    <source>
        <dbReference type="Proteomes" id="UP000023152"/>
    </source>
</evidence>
<feature type="short sequence motif" description="Histidine triad motif" evidence="2 3">
    <location>
        <begin position="139"/>
        <end position="143"/>
    </location>
</feature>
<dbReference type="GO" id="GO:0009117">
    <property type="term" value="P:nucleotide metabolic process"/>
    <property type="evidence" value="ECO:0007669"/>
    <property type="project" value="TreeGrafter"/>
</dbReference>
<dbReference type="Gene3D" id="3.30.428.10">
    <property type="entry name" value="HIT-like"/>
    <property type="match status" value="1"/>
</dbReference>
<evidence type="ECO:0000259" key="5">
    <source>
        <dbReference type="PROSITE" id="PS51084"/>
    </source>
</evidence>
<protein>
    <recommendedName>
        <fullName evidence="5">HIT domain-containing protein</fullName>
    </recommendedName>
</protein>